<dbReference type="InterPro" id="IPR020843">
    <property type="entry name" value="ER"/>
</dbReference>
<dbReference type="Pfam" id="PF13602">
    <property type="entry name" value="ADH_zinc_N_2"/>
    <property type="match status" value="1"/>
</dbReference>
<accession>A0A158DHG8</accession>
<dbReference type="Proteomes" id="UP000054624">
    <property type="component" value="Unassembled WGS sequence"/>
</dbReference>
<dbReference type="InterPro" id="IPR013154">
    <property type="entry name" value="ADH-like_N"/>
</dbReference>
<dbReference type="GO" id="GO:0016491">
    <property type="term" value="F:oxidoreductase activity"/>
    <property type="evidence" value="ECO:0007669"/>
    <property type="project" value="InterPro"/>
</dbReference>
<organism evidence="3 4">
    <name type="scientific">Caballeronia temeraria</name>
    <dbReference type="NCBI Taxonomy" id="1777137"/>
    <lineage>
        <taxon>Bacteria</taxon>
        <taxon>Pseudomonadati</taxon>
        <taxon>Pseudomonadota</taxon>
        <taxon>Betaproteobacteria</taxon>
        <taxon>Burkholderiales</taxon>
        <taxon>Burkholderiaceae</taxon>
        <taxon>Caballeronia</taxon>
    </lineage>
</organism>
<gene>
    <name evidence="3" type="ORF">AWB76_06962</name>
</gene>
<dbReference type="SUPFAM" id="SSF51735">
    <property type="entry name" value="NAD(P)-binding Rossmann-fold domains"/>
    <property type="match status" value="1"/>
</dbReference>
<dbReference type="EMBL" id="FCOI02000042">
    <property type="protein sequence ID" value="SAK93913.1"/>
    <property type="molecule type" value="Genomic_DNA"/>
</dbReference>
<dbReference type="InterPro" id="IPR011032">
    <property type="entry name" value="GroES-like_sf"/>
</dbReference>
<evidence type="ECO:0000313" key="4">
    <source>
        <dbReference type="Proteomes" id="UP000054624"/>
    </source>
</evidence>
<evidence type="ECO:0000313" key="3">
    <source>
        <dbReference type="EMBL" id="SAK93913.1"/>
    </source>
</evidence>
<dbReference type="CDD" id="cd08271">
    <property type="entry name" value="MDR5"/>
    <property type="match status" value="1"/>
</dbReference>
<dbReference type="InterPro" id="IPR051603">
    <property type="entry name" value="Zinc-ADH_QOR/CCCR"/>
</dbReference>
<reference evidence="4" key="1">
    <citation type="submission" date="2016-01" db="EMBL/GenBank/DDBJ databases">
        <authorList>
            <person name="Peeters Charlotte."/>
        </authorList>
    </citation>
    <scope>NUCLEOTIDE SEQUENCE [LARGE SCALE GENOMIC DNA]</scope>
</reference>
<dbReference type="SUPFAM" id="SSF50129">
    <property type="entry name" value="GroES-like"/>
    <property type="match status" value="1"/>
</dbReference>
<keyword evidence="1" id="KW-0521">NADP</keyword>
<keyword evidence="4" id="KW-1185">Reference proteome</keyword>
<feature type="domain" description="Enoyl reductase (ER)" evidence="2">
    <location>
        <begin position="14"/>
        <end position="326"/>
    </location>
</feature>
<dbReference type="STRING" id="1777137.AWB76_06962"/>
<dbReference type="InterPro" id="IPR036291">
    <property type="entry name" value="NAD(P)-bd_dom_sf"/>
</dbReference>
<name>A0A158DHG8_9BURK</name>
<evidence type="ECO:0000259" key="2">
    <source>
        <dbReference type="SMART" id="SM00829"/>
    </source>
</evidence>
<dbReference type="PANTHER" id="PTHR44154:SF1">
    <property type="entry name" value="QUINONE OXIDOREDUCTASE"/>
    <property type="match status" value="1"/>
</dbReference>
<dbReference type="Gene3D" id="3.40.50.720">
    <property type="entry name" value="NAD(P)-binding Rossmann-like Domain"/>
    <property type="match status" value="1"/>
</dbReference>
<proteinExistence type="predicted"/>
<evidence type="ECO:0000256" key="1">
    <source>
        <dbReference type="ARBA" id="ARBA00022857"/>
    </source>
</evidence>
<dbReference type="Gene3D" id="3.90.180.10">
    <property type="entry name" value="Medium-chain alcohol dehydrogenases, catalytic domain"/>
    <property type="match status" value="1"/>
</dbReference>
<dbReference type="AlphaFoldDB" id="A0A158DHG8"/>
<dbReference type="PANTHER" id="PTHR44154">
    <property type="entry name" value="QUINONE OXIDOREDUCTASE"/>
    <property type="match status" value="1"/>
</dbReference>
<protein>
    <submittedName>
        <fullName evidence="3">Zinc-containing alcohol dehydrogenase superfamily protein</fullName>
    </submittedName>
</protein>
<sequence>MNDTMKTLLLQRAGPDYTLARANVPTPAPAVGEVRLRVRASSINPVDFKFARSGAGLTMPHILGIDAAGEIDAVGPDVTGWQPGQRVMALTNLYRWGAYAEYVIVDANVLSLLPDELSFERAATLPCAGLTAWQAVHLKLKLQQPGRTVLITGAGGGVGGFAVQMCRQTGARVLATASRSVDRVRFLGADEVIDYRQGDVLAEAMRLTQGRGVDAVIDLVSADSATALLPLLRHNGEMVCVVGRPQDKDLPPWEKAISLHDVALGFAYQHGDADNLRDIARAGESLAQSVAEGRIDPQITRIISLDEVPSALREAQAGHTQGKVVIRL</sequence>
<dbReference type="Pfam" id="PF08240">
    <property type="entry name" value="ADH_N"/>
    <property type="match status" value="1"/>
</dbReference>
<dbReference type="SMART" id="SM00829">
    <property type="entry name" value="PKS_ER"/>
    <property type="match status" value="1"/>
</dbReference>